<gene>
    <name evidence="3" type="ORF">CCMP2556_LOCUS49624</name>
</gene>
<dbReference type="CDD" id="cd02440">
    <property type="entry name" value="AdoMet_MTases"/>
    <property type="match status" value="1"/>
</dbReference>
<protein>
    <recommendedName>
        <fullName evidence="2">Ribosomal RNA large subunit methyltransferase K/L-like methyltransferase domain-containing protein</fullName>
    </recommendedName>
</protein>
<dbReference type="SUPFAM" id="SSF53335">
    <property type="entry name" value="S-adenosyl-L-methionine-dependent methyltransferases"/>
    <property type="match status" value="1"/>
</dbReference>
<evidence type="ECO:0000256" key="1">
    <source>
        <dbReference type="SAM" id="MobiDB-lite"/>
    </source>
</evidence>
<sequence>MGFFSDELFVCGIWLQDEWRVNPRGELHNGADRNFHCVPVGDRRPYLPHDVRNLPRLRPSTALLMLKMAKPCPGERLLDPFGGVGTIAVEAACRFPGLLCISSDKDPSACHTASLHCQLAKKMGVLQPGSSLERRQWDARKLKLADHSVDLVVSDLPFLNRCDFDFHEKGREGSTSARQGLAAVLRELSRMLRGVWSSGTPGLAILLVQSRHILEDALRYSDGCLRLQDPTRRGIRAGSAPDPNPRPVVIGGAACWIFVLENTTKQTEPGSSGKPSLPFRQQRGAPPASYVCRSCQQPGHWRDRCPIRPRSRAEISRRATIS</sequence>
<dbReference type="Pfam" id="PF01170">
    <property type="entry name" value="UPF0020"/>
    <property type="match status" value="1"/>
</dbReference>
<dbReference type="Gene3D" id="4.10.60.10">
    <property type="entry name" value="Zinc finger, CCHC-type"/>
    <property type="match status" value="1"/>
</dbReference>
<proteinExistence type="predicted"/>
<name>A0ABP0S169_9DINO</name>
<dbReference type="Gene3D" id="3.40.50.150">
    <property type="entry name" value="Vaccinia Virus protein VP39"/>
    <property type="match status" value="1"/>
</dbReference>
<dbReference type="PANTHER" id="PTHR14911:SF13">
    <property type="entry name" value="TRNA (GUANINE(6)-N2)-METHYLTRANSFERASE THUMP3"/>
    <property type="match status" value="1"/>
</dbReference>
<feature type="domain" description="Ribosomal RNA large subunit methyltransferase K/L-like methyltransferase" evidence="2">
    <location>
        <begin position="57"/>
        <end position="162"/>
    </location>
</feature>
<evidence type="ECO:0000313" key="3">
    <source>
        <dbReference type="EMBL" id="CAK9106105.1"/>
    </source>
</evidence>
<dbReference type="InterPro" id="IPR036875">
    <property type="entry name" value="Znf_CCHC_sf"/>
</dbReference>
<accession>A0ABP0S169</accession>
<evidence type="ECO:0000313" key="4">
    <source>
        <dbReference type="Proteomes" id="UP001642484"/>
    </source>
</evidence>
<dbReference type="SUPFAM" id="SSF57756">
    <property type="entry name" value="Retrovirus zinc finger-like domains"/>
    <property type="match status" value="1"/>
</dbReference>
<dbReference type="InterPro" id="IPR000241">
    <property type="entry name" value="RlmKL-like_Mtase"/>
</dbReference>
<dbReference type="InterPro" id="IPR029063">
    <property type="entry name" value="SAM-dependent_MTases_sf"/>
</dbReference>
<feature type="region of interest" description="Disordered" evidence="1">
    <location>
        <begin position="266"/>
        <end position="285"/>
    </location>
</feature>
<reference evidence="3 4" key="1">
    <citation type="submission" date="2024-02" db="EMBL/GenBank/DDBJ databases">
        <authorList>
            <person name="Chen Y."/>
            <person name="Shah S."/>
            <person name="Dougan E. K."/>
            <person name="Thang M."/>
            <person name="Chan C."/>
        </authorList>
    </citation>
    <scope>NUCLEOTIDE SEQUENCE [LARGE SCALE GENOMIC DNA]</scope>
</reference>
<organism evidence="3 4">
    <name type="scientific">Durusdinium trenchii</name>
    <dbReference type="NCBI Taxonomy" id="1381693"/>
    <lineage>
        <taxon>Eukaryota</taxon>
        <taxon>Sar</taxon>
        <taxon>Alveolata</taxon>
        <taxon>Dinophyceae</taxon>
        <taxon>Suessiales</taxon>
        <taxon>Symbiodiniaceae</taxon>
        <taxon>Durusdinium</taxon>
    </lineage>
</organism>
<keyword evidence="4" id="KW-1185">Reference proteome</keyword>
<dbReference type="EMBL" id="CAXAMN010026828">
    <property type="protein sequence ID" value="CAK9106105.1"/>
    <property type="molecule type" value="Genomic_DNA"/>
</dbReference>
<comment type="caution">
    <text evidence="3">The sequence shown here is derived from an EMBL/GenBank/DDBJ whole genome shotgun (WGS) entry which is preliminary data.</text>
</comment>
<dbReference type="PANTHER" id="PTHR14911">
    <property type="entry name" value="THUMP DOMAIN-CONTAINING"/>
    <property type="match status" value="1"/>
</dbReference>
<dbReference type="Proteomes" id="UP001642484">
    <property type="component" value="Unassembled WGS sequence"/>
</dbReference>
<evidence type="ECO:0000259" key="2">
    <source>
        <dbReference type="Pfam" id="PF01170"/>
    </source>
</evidence>